<dbReference type="Pfam" id="PF00578">
    <property type="entry name" value="AhpC-TSA"/>
    <property type="match status" value="1"/>
</dbReference>
<evidence type="ECO:0000256" key="2">
    <source>
        <dbReference type="ARBA" id="ARBA00022490"/>
    </source>
</evidence>
<feature type="repeat" description="TPR" evidence="5">
    <location>
        <begin position="72"/>
        <end position="105"/>
    </location>
</feature>
<dbReference type="InterPro" id="IPR000866">
    <property type="entry name" value="AhpC/TSA"/>
</dbReference>
<name>A0ABQ8U510_9EUKA</name>
<keyword evidence="3" id="KW-0677">Repeat</keyword>
<dbReference type="PROSITE" id="PS50005">
    <property type="entry name" value="TPR"/>
    <property type="match status" value="6"/>
</dbReference>
<gene>
    <name evidence="8" type="ORF">PAPYR_10873</name>
</gene>
<keyword evidence="4 5" id="KW-0802">TPR repeat</keyword>
<dbReference type="Proteomes" id="UP001141327">
    <property type="component" value="Unassembled WGS sequence"/>
</dbReference>
<evidence type="ECO:0000256" key="5">
    <source>
        <dbReference type="PROSITE-ProRule" id="PRU00339"/>
    </source>
</evidence>
<dbReference type="PROSITE" id="PS51352">
    <property type="entry name" value="THIOREDOXIN_2"/>
    <property type="match status" value="1"/>
</dbReference>
<feature type="repeat" description="TPR" evidence="5">
    <location>
        <begin position="592"/>
        <end position="625"/>
    </location>
</feature>
<dbReference type="PANTHER" id="PTHR22904">
    <property type="entry name" value="TPR REPEAT CONTAINING PROTEIN"/>
    <property type="match status" value="1"/>
</dbReference>
<dbReference type="InterPro" id="IPR006636">
    <property type="entry name" value="STI1_HS-bd"/>
</dbReference>
<dbReference type="PANTHER" id="PTHR22904:SF523">
    <property type="entry name" value="STRESS-INDUCED-PHOSPHOPROTEIN 1"/>
    <property type="match status" value="1"/>
</dbReference>
<reference evidence="8" key="1">
    <citation type="journal article" date="2022" name="bioRxiv">
        <title>Genomics of Preaxostyla Flagellates Illuminates Evolutionary Transitions and the Path Towards Mitochondrial Loss.</title>
        <authorList>
            <person name="Novak L.V.F."/>
            <person name="Treitli S.C."/>
            <person name="Pyrih J."/>
            <person name="Halakuc P."/>
            <person name="Pipaliya S.V."/>
            <person name="Vacek V."/>
            <person name="Brzon O."/>
            <person name="Soukal P."/>
            <person name="Eme L."/>
            <person name="Dacks J.B."/>
            <person name="Karnkowska A."/>
            <person name="Elias M."/>
            <person name="Hampl V."/>
        </authorList>
    </citation>
    <scope>NUCLEOTIDE SEQUENCE</scope>
    <source>
        <strain evidence="8">RCP-MX</strain>
    </source>
</reference>
<feature type="region of interest" description="Disordered" evidence="6">
    <location>
        <begin position="404"/>
        <end position="449"/>
    </location>
</feature>
<evidence type="ECO:0000256" key="1">
    <source>
        <dbReference type="ARBA" id="ARBA00004496"/>
    </source>
</evidence>
<dbReference type="InterPro" id="IPR013766">
    <property type="entry name" value="Thioredoxin_domain"/>
</dbReference>
<comment type="subcellular location">
    <subcellularLocation>
        <location evidence="1">Cytoplasm</location>
    </subcellularLocation>
</comment>
<dbReference type="InterPro" id="IPR011990">
    <property type="entry name" value="TPR-like_helical_dom_sf"/>
</dbReference>
<evidence type="ECO:0000256" key="4">
    <source>
        <dbReference type="ARBA" id="ARBA00022803"/>
    </source>
</evidence>
<evidence type="ECO:0000313" key="9">
    <source>
        <dbReference type="Proteomes" id="UP001141327"/>
    </source>
</evidence>
<feature type="repeat" description="TPR" evidence="5">
    <location>
        <begin position="660"/>
        <end position="693"/>
    </location>
</feature>
<dbReference type="SMART" id="SM00028">
    <property type="entry name" value="TPR"/>
    <property type="match status" value="8"/>
</dbReference>
<proteinExistence type="predicted"/>
<dbReference type="InterPro" id="IPR036249">
    <property type="entry name" value="Thioredoxin-like_sf"/>
</dbReference>
<dbReference type="Gene3D" id="1.25.40.10">
    <property type="entry name" value="Tetratricopeptide repeat domain"/>
    <property type="match status" value="3"/>
</dbReference>
<keyword evidence="9" id="KW-1185">Reference proteome</keyword>
<dbReference type="Pfam" id="PF17830">
    <property type="entry name" value="STI1-HOP_DP"/>
    <property type="match status" value="2"/>
</dbReference>
<dbReference type="Pfam" id="PF13414">
    <property type="entry name" value="TPR_11"/>
    <property type="match status" value="1"/>
</dbReference>
<accession>A0ABQ8U510</accession>
<protein>
    <submittedName>
        <fullName evidence="8">Hsp70-Hsp90 organizing protein 2</fullName>
    </submittedName>
</protein>
<feature type="repeat" description="TPR" evidence="5">
    <location>
        <begin position="3"/>
        <end position="36"/>
    </location>
</feature>
<feature type="repeat" description="TPR" evidence="5">
    <location>
        <begin position="532"/>
        <end position="565"/>
    </location>
</feature>
<dbReference type="Gene3D" id="3.40.30.10">
    <property type="entry name" value="Glutaredoxin"/>
    <property type="match status" value="1"/>
</dbReference>
<feature type="compositionally biased region" description="Pro residues" evidence="6">
    <location>
        <begin position="415"/>
        <end position="427"/>
    </location>
</feature>
<organism evidence="8 9">
    <name type="scientific">Paratrimastix pyriformis</name>
    <dbReference type="NCBI Taxonomy" id="342808"/>
    <lineage>
        <taxon>Eukaryota</taxon>
        <taxon>Metamonada</taxon>
        <taxon>Preaxostyla</taxon>
        <taxon>Paratrimastigidae</taxon>
        <taxon>Paratrimastix</taxon>
    </lineage>
</organism>
<dbReference type="CDD" id="cd02966">
    <property type="entry name" value="TlpA_like_family"/>
    <property type="match status" value="1"/>
</dbReference>
<dbReference type="InterPro" id="IPR019734">
    <property type="entry name" value="TPR_rpt"/>
</dbReference>
<dbReference type="InterPro" id="IPR041243">
    <property type="entry name" value="STI1/HOP_DP"/>
</dbReference>
<feature type="domain" description="Thioredoxin" evidence="7">
    <location>
        <begin position="134"/>
        <end position="297"/>
    </location>
</feature>
<evidence type="ECO:0000313" key="8">
    <source>
        <dbReference type="EMBL" id="KAJ4454422.1"/>
    </source>
</evidence>
<evidence type="ECO:0000259" key="7">
    <source>
        <dbReference type="PROSITE" id="PS51352"/>
    </source>
</evidence>
<dbReference type="SUPFAM" id="SSF52833">
    <property type="entry name" value="Thioredoxin-like"/>
    <property type="match status" value="1"/>
</dbReference>
<dbReference type="EMBL" id="JAPMOS010000158">
    <property type="protein sequence ID" value="KAJ4454422.1"/>
    <property type="molecule type" value="Genomic_DNA"/>
</dbReference>
<keyword evidence="2" id="KW-0963">Cytoplasm</keyword>
<dbReference type="Pfam" id="PF13432">
    <property type="entry name" value="TPR_16"/>
    <property type="match status" value="2"/>
</dbReference>
<feature type="repeat" description="TPR" evidence="5">
    <location>
        <begin position="445"/>
        <end position="478"/>
    </location>
</feature>
<evidence type="ECO:0000256" key="3">
    <source>
        <dbReference type="ARBA" id="ARBA00022737"/>
    </source>
</evidence>
<dbReference type="Pfam" id="PF13181">
    <property type="entry name" value="TPR_8"/>
    <property type="match status" value="1"/>
</dbReference>
<sequence length="780" mass="86558">MSAQALKQQGNEAFSKGEYDLALKCFTDAIALNPEGVHLFYSNRSATLASMGRFEEALADAKKTVELVPTFAKGFARMATALIYLRRFDEAQKAIDSGLKIDPENESLKQCIASMEEQRPGMQVEETPAAAGLKKIGDAAAPLVGLTYIKKGPVQLEKNKVTIVEFWATWCPPWSYHLSLNLPRVLILALSSLPHSRRSIPHLTELARRYPQVQIVGVSDEDEATVRPFVEQQGDQMDYPVAIDPRGQVHADYFHAFGQEGIPCAFIVGKDGKHAWVGNPMGGLTEALQAAVAAPDHPAPSAAWGSLFDGVWTKIATNPQLAPLLANPEFVKKVTEISQDPAKLAKSVSPPCLSPSSLRPWLAMAHTHSFRSLPVILDRMALPLLAHIADANVQLLMSTLSGAAAPKPAEKPRATPAPAPSPAPRPASKPAQHVRKEPPPELSEEEREKFIGNEDFAERKFTEALAHYNRALEINPNNITLYSNKGACELELACQAQASEEERTAHLDACVALCEKAIEMGRAQYADFKLMAKIFLRLGNCRHRQGKYAEALEAYDHSLTENRMPEVVRKRAEVEKEWKEAQRRAYLDPAKAEEERVKGNAFFQEGKFPEAVAAYTESLARNPEDPRVYSNRAACFIKLMRWYEALADCDEALKRDPKFIRAYSRKAQVQTFLKQYPQAMKTYDQALAIDPANQDLLESRDHLMQTVMEKQSSGQVDEEQIREAAKDPEIRALMQDPTIANVLQEMQRDPVGAQKFLKDPKIMGAINKLAVAGVLRVQRG</sequence>
<dbReference type="SMART" id="SM00727">
    <property type="entry name" value="STI1"/>
    <property type="match status" value="2"/>
</dbReference>
<dbReference type="Gene3D" id="1.10.260.100">
    <property type="match status" value="2"/>
</dbReference>
<evidence type="ECO:0000256" key="6">
    <source>
        <dbReference type="SAM" id="MobiDB-lite"/>
    </source>
</evidence>
<dbReference type="SUPFAM" id="SSF48452">
    <property type="entry name" value="TPR-like"/>
    <property type="match status" value="3"/>
</dbReference>
<comment type="caution">
    <text evidence="8">The sequence shown here is derived from an EMBL/GenBank/DDBJ whole genome shotgun (WGS) entry which is preliminary data.</text>
</comment>